<dbReference type="RefSeq" id="XP_024728577.1">
    <property type="nucleotide sequence ID" value="XM_024885368.1"/>
</dbReference>
<keyword evidence="3" id="KW-1185">Reference proteome</keyword>
<organism evidence="2 3">
    <name type="scientific">Hyaloscypha bicolor E</name>
    <dbReference type="NCBI Taxonomy" id="1095630"/>
    <lineage>
        <taxon>Eukaryota</taxon>
        <taxon>Fungi</taxon>
        <taxon>Dikarya</taxon>
        <taxon>Ascomycota</taxon>
        <taxon>Pezizomycotina</taxon>
        <taxon>Leotiomycetes</taxon>
        <taxon>Helotiales</taxon>
        <taxon>Hyaloscyphaceae</taxon>
        <taxon>Hyaloscypha</taxon>
        <taxon>Hyaloscypha bicolor</taxon>
    </lineage>
</organism>
<protein>
    <submittedName>
        <fullName evidence="2">Uncharacterized protein</fullName>
    </submittedName>
</protein>
<dbReference type="InParanoid" id="A0A2J6SLM4"/>
<dbReference type="PANTHER" id="PTHR34693:SF3">
    <property type="match status" value="1"/>
</dbReference>
<dbReference type="AlphaFoldDB" id="A0A2J6SLM4"/>
<dbReference type="InterPro" id="IPR022024">
    <property type="entry name" value="DUF3602"/>
</dbReference>
<dbReference type="OrthoDB" id="2537432at2759"/>
<sequence>MSARNSTDVSHGRGGAGNIGADATPYGDGEIVREGIAGDHLDGAFSTGRGGAANIGSPGVKATERKDEMAIPEVALRPSTEGENFHVGRGGEGNVHVAEKTTTKHPEGLADKLKNKLFRKKVAKEEKTAA</sequence>
<dbReference type="GeneID" id="36593445"/>
<feature type="region of interest" description="Disordered" evidence="1">
    <location>
        <begin position="40"/>
        <end position="70"/>
    </location>
</feature>
<gene>
    <name evidence="2" type="ORF">K444DRAFT_647695</name>
</gene>
<name>A0A2J6SLM4_9HELO</name>
<evidence type="ECO:0000313" key="2">
    <source>
        <dbReference type="EMBL" id="PMD51673.1"/>
    </source>
</evidence>
<dbReference type="Pfam" id="PF12223">
    <property type="entry name" value="DUF3602"/>
    <property type="match status" value="1"/>
</dbReference>
<accession>A0A2J6SLM4</accession>
<dbReference type="EMBL" id="KZ613912">
    <property type="protein sequence ID" value="PMD51673.1"/>
    <property type="molecule type" value="Genomic_DNA"/>
</dbReference>
<dbReference type="PANTHER" id="PTHR34693">
    <property type="entry name" value="PROTEIN PAR32"/>
    <property type="match status" value="1"/>
</dbReference>
<feature type="region of interest" description="Disordered" evidence="1">
    <location>
        <begin position="1"/>
        <end position="25"/>
    </location>
</feature>
<evidence type="ECO:0000313" key="3">
    <source>
        <dbReference type="Proteomes" id="UP000235371"/>
    </source>
</evidence>
<proteinExistence type="predicted"/>
<reference evidence="2 3" key="1">
    <citation type="submission" date="2016-04" db="EMBL/GenBank/DDBJ databases">
        <title>A degradative enzymes factory behind the ericoid mycorrhizal symbiosis.</title>
        <authorList>
            <consortium name="DOE Joint Genome Institute"/>
            <person name="Martino E."/>
            <person name="Morin E."/>
            <person name="Grelet G."/>
            <person name="Kuo A."/>
            <person name="Kohler A."/>
            <person name="Daghino S."/>
            <person name="Barry K."/>
            <person name="Choi C."/>
            <person name="Cichocki N."/>
            <person name="Clum A."/>
            <person name="Copeland A."/>
            <person name="Hainaut M."/>
            <person name="Haridas S."/>
            <person name="Labutti K."/>
            <person name="Lindquist E."/>
            <person name="Lipzen A."/>
            <person name="Khouja H.-R."/>
            <person name="Murat C."/>
            <person name="Ohm R."/>
            <person name="Olson A."/>
            <person name="Spatafora J."/>
            <person name="Veneault-Fourrey C."/>
            <person name="Henrissat B."/>
            <person name="Grigoriev I."/>
            <person name="Martin F."/>
            <person name="Perotto S."/>
        </authorList>
    </citation>
    <scope>NUCLEOTIDE SEQUENCE [LARGE SCALE GENOMIC DNA]</scope>
    <source>
        <strain evidence="2 3">E</strain>
    </source>
</reference>
<evidence type="ECO:0000256" key="1">
    <source>
        <dbReference type="SAM" id="MobiDB-lite"/>
    </source>
</evidence>
<dbReference type="Proteomes" id="UP000235371">
    <property type="component" value="Unassembled WGS sequence"/>
</dbReference>
<dbReference type="InterPro" id="IPR053203">
    <property type="entry name" value="Cisplatin_resist-associated"/>
</dbReference>